<feature type="region of interest" description="Disordered" evidence="1">
    <location>
        <begin position="223"/>
        <end position="248"/>
    </location>
</feature>
<evidence type="ECO:0000256" key="1">
    <source>
        <dbReference type="SAM" id="MobiDB-lite"/>
    </source>
</evidence>
<dbReference type="EMBL" id="JAAMPC010000016">
    <property type="protein sequence ID" value="KAG2251416.1"/>
    <property type="molecule type" value="Genomic_DNA"/>
</dbReference>
<organism evidence="2 3">
    <name type="scientific">Brassica carinata</name>
    <name type="common">Ethiopian mustard</name>
    <name type="synonym">Abyssinian cabbage</name>
    <dbReference type="NCBI Taxonomy" id="52824"/>
    <lineage>
        <taxon>Eukaryota</taxon>
        <taxon>Viridiplantae</taxon>
        <taxon>Streptophyta</taxon>
        <taxon>Embryophyta</taxon>
        <taxon>Tracheophyta</taxon>
        <taxon>Spermatophyta</taxon>
        <taxon>Magnoliopsida</taxon>
        <taxon>eudicotyledons</taxon>
        <taxon>Gunneridae</taxon>
        <taxon>Pentapetalae</taxon>
        <taxon>rosids</taxon>
        <taxon>malvids</taxon>
        <taxon>Brassicales</taxon>
        <taxon>Brassicaceae</taxon>
        <taxon>Brassiceae</taxon>
        <taxon>Brassica</taxon>
    </lineage>
</organism>
<gene>
    <name evidence="2" type="ORF">Bca52824_081552</name>
</gene>
<keyword evidence="3" id="KW-1185">Reference proteome</keyword>
<name>A0A8X7TS15_BRACI</name>
<protein>
    <submittedName>
        <fullName evidence="2">Uncharacterized protein</fullName>
    </submittedName>
</protein>
<dbReference type="AlphaFoldDB" id="A0A8X7TS15"/>
<sequence>MTRMGSDLAFGDGSECGEVPIRTDDFFAGLPSGRCSSSYLTVGRPKVAAKDLVSSAALRRKRESWDKSSKGCFTCDRTDAYFGRYIATELESFGHVSGNSSEASIDISPCILALPFDGLSLTVDHFEALLRLQIIKDTDKYRLVLELYVSGSDSSPMIKVPTLLPWLRRAELFKGKDIDLGDIEFWWVILCFQDGIQTLLLAMETSFTPKRVRKALRFVHPSSALDGETGSDSKPDDQGPDAAPMVATGLNSSKGKDIDLGDIEFSMGDSMLPGWDPGLAFGDGSGTSEVPISDFDDFLAGLPSGFDAPRYLTKLGGRSRRRIS</sequence>
<evidence type="ECO:0000313" key="2">
    <source>
        <dbReference type="EMBL" id="KAG2251416.1"/>
    </source>
</evidence>
<dbReference type="Proteomes" id="UP000886595">
    <property type="component" value="Unassembled WGS sequence"/>
</dbReference>
<evidence type="ECO:0000313" key="3">
    <source>
        <dbReference type="Proteomes" id="UP000886595"/>
    </source>
</evidence>
<proteinExistence type="predicted"/>
<accession>A0A8X7TS15</accession>
<comment type="caution">
    <text evidence="2">The sequence shown here is derived from an EMBL/GenBank/DDBJ whole genome shotgun (WGS) entry which is preliminary data.</text>
</comment>
<reference evidence="2 3" key="1">
    <citation type="submission" date="2020-02" db="EMBL/GenBank/DDBJ databases">
        <authorList>
            <person name="Ma Q."/>
            <person name="Huang Y."/>
            <person name="Song X."/>
            <person name="Pei D."/>
        </authorList>
    </citation>
    <scope>NUCLEOTIDE SEQUENCE [LARGE SCALE GENOMIC DNA]</scope>
    <source>
        <strain evidence="2">Sxm20200214</strain>
        <tissue evidence="2">Leaf</tissue>
    </source>
</reference>